<comment type="similarity">
    <text evidence="1 2">Belongs to the cytochrome P450 family.</text>
</comment>
<evidence type="ECO:0000313" key="5">
    <source>
        <dbReference type="Proteomes" id="UP000791080"/>
    </source>
</evidence>
<evidence type="ECO:0000256" key="3">
    <source>
        <dbReference type="SAM" id="MobiDB-lite"/>
    </source>
</evidence>
<dbReference type="Pfam" id="PF00067">
    <property type="entry name" value="p450"/>
    <property type="match status" value="1"/>
</dbReference>
<gene>
    <name evidence="4" type="ORF">G443_001061</name>
</gene>
<dbReference type="PANTHER" id="PTHR46696:SF1">
    <property type="entry name" value="CYTOCHROME P450 YJIB-RELATED"/>
    <property type="match status" value="1"/>
</dbReference>
<evidence type="ECO:0000256" key="2">
    <source>
        <dbReference type="RuleBase" id="RU000461"/>
    </source>
</evidence>
<dbReference type="EMBL" id="AUBJ02000001">
    <property type="protein sequence ID" value="MCP2330791.1"/>
    <property type="molecule type" value="Genomic_DNA"/>
</dbReference>
<proteinExistence type="inferred from homology"/>
<dbReference type="Proteomes" id="UP000791080">
    <property type="component" value="Unassembled WGS sequence"/>
</dbReference>
<dbReference type="PRINTS" id="PR00359">
    <property type="entry name" value="BP450"/>
</dbReference>
<name>A0ABT1JG93_ACTCY</name>
<comment type="caution">
    <text evidence="4">The sequence shown here is derived from an EMBL/GenBank/DDBJ whole genome shotgun (WGS) entry which is preliminary data.</text>
</comment>
<dbReference type="PANTHER" id="PTHR46696">
    <property type="entry name" value="P450, PUTATIVE (EUROFUNG)-RELATED"/>
    <property type="match status" value="1"/>
</dbReference>
<keyword evidence="2" id="KW-0479">Metal-binding</keyword>
<keyword evidence="2" id="KW-0503">Monooxygenase</keyword>
<feature type="region of interest" description="Disordered" evidence="3">
    <location>
        <begin position="1"/>
        <end position="31"/>
    </location>
</feature>
<dbReference type="Gene3D" id="1.10.630.10">
    <property type="entry name" value="Cytochrome P450"/>
    <property type="match status" value="1"/>
</dbReference>
<sequence>MAQPMDGSPRATTEDLPHYPRPRECPYRPSPALADLRGPRPLSRVRLYDGRTAWLVTGVEEARALLADPRLSSRADLPGHPVLHESHLHMRATREMAREEDGGFAGVLFGVDPPDHTRQRRMLLPSFTLRRVQAHRDEIQRIVDEVLDGMVERGSSADLVDAFARPVPMMVVCSFLGVPYQERDRFEGPASTLFDPARAEAAEAELTSYLEDLVRRKAARETAEVGGTPGLLDRVIDDHLRTGELTVDELVAFALAILVAGTVTSTQTLALGTLALLDNPGQYALLASSPELVPGAVDEMMRHLSLVEQLARVALADIEIAGTLIREGEGILIGFAAMHFGPDLSSHPDEFDIERPPVGHFAFSHGIHHCMGHNLARLELEIAFRTLTGRLPGLRLAVPAEQVPWYDDLTLARLRALPVSW</sequence>
<evidence type="ECO:0000256" key="1">
    <source>
        <dbReference type="ARBA" id="ARBA00010617"/>
    </source>
</evidence>
<dbReference type="InterPro" id="IPR002397">
    <property type="entry name" value="Cyt_P450_B"/>
</dbReference>
<dbReference type="InterPro" id="IPR036396">
    <property type="entry name" value="Cyt_P450_sf"/>
</dbReference>
<keyword evidence="2" id="KW-0560">Oxidoreductase</keyword>
<feature type="compositionally biased region" description="Basic and acidic residues" evidence="3">
    <location>
        <begin position="12"/>
        <end position="26"/>
    </location>
</feature>
<protein>
    <submittedName>
        <fullName evidence="4">Pentalenic acid synthase</fullName>
    </submittedName>
</protein>
<dbReference type="PROSITE" id="PS00086">
    <property type="entry name" value="CYTOCHROME_P450"/>
    <property type="match status" value="1"/>
</dbReference>
<dbReference type="InterPro" id="IPR001128">
    <property type="entry name" value="Cyt_P450"/>
</dbReference>
<accession>A0ABT1JG93</accession>
<reference evidence="4 5" key="2">
    <citation type="submission" date="2022-06" db="EMBL/GenBank/DDBJ databases">
        <title>Genomic Encyclopedia of Type Strains, Phase I: the one thousand microbial genomes (KMG-I) project.</title>
        <authorList>
            <person name="Kyrpides N."/>
        </authorList>
    </citation>
    <scope>NUCLEOTIDE SEQUENCE [LARGE SCALE GENOMIC DNA]</scope>
    <source>
        <strain evidence="4 5">DSM 43889</strain>
    </source>
</reference>
<keyword evidence="5" id="KW-1185">Reference proteome</keyword>
<keyword evidence="2" id="KW-0408">Iron</keyword>
<dbReference type="CDD" id="cd11030">
    <property type="entry name" value="CYP105-like"/>
    <property type="match status" value="1"/>
</dbReference>
<keyword evidence="2" id="KW-0349">Heme</keyword>
<organism evidence="4 5">
    <name type="scientific">Actinoalloteichus caeruleus DSM 43889</name>
    <dbReference type="NCBI Taxonomy" id="1120930"/>
    <lineage>
        <taxon>Bacteria</taxon>
        <taxon>Bacillati</taxon>
        <taxon>Actinomycetota</taxon>
        <taxon>Actinomycetes</taxon>
        <taxon>Pseudonocardiales</taxon>
        <taxon>Pseudonocardiaceae</taxon>
        <taxon>Actinoalloteichus</taxon>
        <taxon>Actinoalloteichus cyanogriseus</taxon>
    </lineage>
</organism>
<dbReference type="InterPro" id="IPR017972">
    <property type="entry name" value="Cyt_P450_CS"/>
</dbReference>
<dbReference type="SUPFAM" id="SSF48264">
    <property type="entry name" value="Cytochrome P450"/>
    <property type="match status" value="1"/>
</dbReference>
<evidence type="ECO:0000313" key="4">
    <source>
        <dbReference type="EMBL" id="MCP2330791.1"/>
    </source>
</evidence>
<reference evidence="4 5" key="1">
    <citation type="submission" date="2013-07" db="EMBL/GenBank/DDBJ databases">
        <authorList>
            <consortium name="DOE Joint Genome Institute"/>
            <person name="Reeve W."/>
            <person name="Huntemann M."/>
            <person name="Han J."/>
            <person name="Chen A."/>
            <person name="Kyrpides N."/>
            <person name="Mavromatis K."/>
            <person name="Markowitz V."/>
            <person name="Palaniappan K."/>
            <person name="Ivanova N."/>
            <person name="Schaumberg A."/>
            <person name="Pati A."/>
            <person name="Liolios K."/>
            <person name="Nordberg H.P."/>
            <person name="Cantor M.N."/>
            <person name="Hua S.X."/>
            <person name="Woyke T."/>
        </authorList>
    </citation>
    <scope>NUCLEOTIDE SEQUENCE [LARGE SCALE GENOMIC DNA]</scope>
    <source>
        <strain evidence="4 5">DSM 43889</strain>
    </source>
</reference>
<dbReference type="RefSeq" id="WP_026420240.1">
    <property type="nucleotide sequence ID" value="NZ_AUBJ02000001.1"/>
</dbReference>